<dbReference type="Proteomes" id="UP000676194">
    <property type="component" value="Chromosome"/>
</dbReference>
<dbReference type="PANTHER" id="PTHR43798">
    <property type="entry name" value="MONOACYLGLYCEROL LIPASE"/>
    <property type="match status" value="1"/>
</dbReference>
<dbReference type="GO" id="GO:0016787">
    <property type="term" value="F:hydrolase activity"/>
    <property type="evidence" value="ECO:0007669"/>
    <property type="project" value="UniProtKB-KW"/>
</dbReference>
<dbReference type="PANTHER" id="PTHR43798:SF24">
    <property type="entry name" value="CIS-3-ALKYL-4-ALKYLOXETAN-2-ONE DECARBOXYLASE"/>
    <property type="match status" value="1"/>
</dbReference>
<dbReference type="InterPro" id="IPR029058">
    <property type="entry name" value="AB_hydrolase_fold"/>
</dbReference>
<dbReference type="InterPro" id="IPR050266">
    <property type="entry name" value="AB_hydrolase_sf"/>
</dbReference>
<dbReference type="AlphaFoldDB" id="A0A8E6F0J0"/>
<dbReference type="KEGG" id="tsph:KIH39_05445"/>
<dbReference type="GO" id="GO:0016020">
    <property type="term" value="C:membrane"/>
    <property type="evidence" value="ECO:0007669"/>
    <property type="project" value="TreeGrafter"/>
</dbReference>
<keyword evidence="3" id="KW-1185">Reference proteome</keyword>
<feature type="domain" description="AB hydrolase-1" evidence="1">
    <location>
        <begin position="1"/>
        <end position="243"/>
    </location>
</feature>
<dbReference type="SUPFAM" id="SSF53474">
    <property type="entry name" value="alpha/beta-Hydrolases"/>
    <property type="match status" value="1"/>
</dbReference>
<dbReference type="EMBL" id="CP074694">
    <property type="protein sequence ID" value="QVL34853.1"/>
    <property type="molecule type" value="Genomic_DNA"/>
</dbReference>
<proteinExistence type="predicted"/>
<organism evidence="2 3">
    <name type="scientific">Telmatocola sphagniphila</name>
    <dbReference type="NCBI Taxonomy" id="1123043"/>
    <lineage>
        <taxon>Bacteria</taxon>
        <taxon>Pseudomonadati</taxon>
        <taxon>Planctomycetota</taxon>
        <taxon>Planctomycetia</taxon>
        <taxon>Gemmatales</taxon>
        <taxon>Gemmataceae</taxon>
    </lineage>
</organism>
<keyword evidence="2" id="KW-0378">Hydrolase</keyword>
<dbReference type="Pfam" id="PF00561">
    <property type="entry name" value="Abhydrolase_1"/>
    <property type="match status" value="1"/>
</dbReference>
<protein>
    <submittedName>
        <fullName evidence="2">Alpha/beta fold hydrolase</fullName>
    </submittedName>
</protein>
<reference evidence="2" key="1">
    <citation type="submission" date="2021-05" db="EMBL/GenBank/DDBJ databases">
        <title>Complete genome sequence of the cellulolytic planctomycete Telmatocola sphagniphila SP2T and characterization of the first cellulase from planctomycetes.</title>
        <authorList>
            <person name="Rakitin A.L."/>
            <person name="Beletsky A.V."/>
            <person name="Naumoff D.G."/>
            <person name="Kulichevskaya I.S."/>
            <person name="Mardanov A.V."/>
            <person name="Ravin N.V."/>
            <person name="Dedysh S.N."/>
        </authorList>
    </citation>
    <scope>NUCLEOTIDE SEQUENCE</scope>
    <source>
        <strain evidence="2">SP2T</strain>
    </source>
</reference>
<evidence type="ECO:0000259" key="1">
    <source>
        <dbReference type="Pfam" id="PF00561"/>
    </source>
</evidence>
<name>A0A8E6F0J0_9BACT</name>
<sequence length="261" mass="29847">MVHGNPTWSFYYRDLVLKLRDRYRCIVPDHIGCGFSDKPSAASYGYSLKERIDDLEALLQSLNLSEKITLVVHDWGGMIGFGVVARHPEWFRRFVVLNTAAFRLPASKKLPLALKLGRQTRLGELLIRYGNMFCLQAARIGTKRKPLAPAVREGLLAPYDSPADRIAIARFVQTIPLKPGDPGYDLVESVESILPTLTDRPMFVGWGMKDFVFDHHFLTEWKKRFPAAEYQEFPDCGHYILEDARSELLESIPRFLDQHPL</sequence>
<dbReference type="InterPro" id="IPR000073">
    <property type="entry name" value="AB_hydrolase_1"/>
</dbReference>
<evidence type="ECO:0000313" key="3">
    <source>
        <dbReference type="Proteomes" id="UP000676194"/>
    </source>
</evidence>
<accession>A0A8E6F0J0</accession>
<gene>
    <name evidence="2" type="ORF">KIH39_05445</name>
</gene>
<dbReference type="Gene3D" id="3.40.50.1820">
    <property type="entry name" value="alpha/beta hydrolase"/>
    <property type="match status" value="1"/>
</dbReference>
<evidence type="ECO:0000313" key="2">
    <source>
        <dbReference type="EMBL" id="QVL34853.1"/>
    </source>
</evidence>